<reference evidence="4 5" key="1">
    <citation type="journal article" date="2023" name="Elife">
        <title>Identification of key yeast species and microbe-microbe interactions impacting larval growth of Drosophila in the wild.</title>
        <authorList>
            <person name="Mure A."/>
            <person name="Sugiura Y."/>
            <person name="Maeda R."/>
            <person name="Honda K."/>
            <person name="Sakurai N."/>
            <person name="Takahashi Y."/>
            <person name="Watada M."/>
            <person name="Katoh T."/>
            <person name="Gotoh A."/>
            <person name="Gotoh Y."/>
            <person name="Taniguchi I."/>
            <person name="Nakamura K."/>
            <person name="Hayashi T."/>
            <person name="Katayama T."/>
            <person name="Uemura T."/>
            <person name="Hattori Y."/>
        </authorList>
    </citation>
    <scope>NUCLEOTIDE SEQUENCE [LARGE SCALE GENOMIC DNA]</scope>
    <source>
        <strain evidence="4 5">KH-74</strain>
    </source>
</reference>
<proteinExistence type="predicted"/>
<dbReference type="InterPro" id="IPR029328">
    <property type="entry name" value="Bbp1_N"/>
</dbReference>
<sequence>MEAEEIYAGPGANATVTGSEDNIFSWIKDALFSKKESPSRRYLHPDGDTGMASRRYRPTTITERNYPRVRSNSLDGLTESFYQRYDLLHDEEDATGPASHFYNDNIRPRSVDRVPQPVDNNGLRSPINIHPKLAQQRERLRAYAHRTDNNDTFNKRDNIAEAELSYRSPRRGDPLLNRLFMGDRNPPVGPEGPIRFPGKFPTPTKPKVEATERMDTRQIVAYEELLSNLAANNNQLQSLNGTISAQQKEQESQEQFLRRQYLQIKEDYTRTLRETSQILDISEMKNKENRRLREENERLRYENRNELEFEQQQVSSLKNELKQTTTTHQRETERLLRKLEDLRSENNRLAVENSNLRYDIETRDKAHRPRY</sequence>
<organism evidence="4 5">
    <name type="scientific">Maudiozyma humilis</name>
    <name type="common">Sour dough yeast</name>
    <name type="synonym">Kazachstania humilis</name>
    <dbReference type="NCBI Taxonomy" id="51915"/>
    <lineage>
        <taxon>Eukaryota</taxon>
        <taxon>Fungi</taxon>
        <taxon>Dikarya</taxon>
        <taxon>Ascomycota</taxon>
        <taxon>Saccharomycotina</taxon>
        <taxon>Saccharomycetes</taxon>
        <taxon>Saccharomycetales</taxon>
        <taxon>Saccharomycetaceae</taxon>
        <taxon>Maudiozyma</taxon>
    </lineage>
</organism>
<feature type="coiled-coil region" evidence="1">
    <location>
        <begin position="219"/>
        <end position="249"/>
    </location>
</feature>
<feature type="coiled-coil region" evidence="1">
    <location>
        <begin position="282"/>
        <end position="359"/>
    </location>
</feature>
<protein>
    <recommendedName>
        <fullName evidence="3">Spindle pole component Bbp1 N-terminal domain-containing protein</fullName>
    </recommendedName>
</protein>
<evidence type="ECO:0000313" key="4">
    <source>
        <dbReference type="EMBL" id="GMM55923.1"/>
    </source>
</evidence>
<feature type="region of interest" description="Disordered" evidence="2">
    <location>
        <begin position="183"/>
        <end position="211"/>
    </location>
</feature>
<keyword evidence="5" id="KW-1185">Reference proteome</keyword>
<evidence type="ECO:0000259" key="3">
    <source>
        <dbReference type="Pfam" id="PF15271"/>
    </source>
</evidence>
<name>A0AAV5RWX7_MAUHU</name>
<feature type="domain" description="Spindle pole component Bbp1 N-terminal" evidence="3">
    <location>
        <begin position="21"/>
        <end position="180"/>
    </location>
</feature>
<evidence type="ECO:0000256" key="1">
    <source>
        <dbReference type="SAM" id="Coils"/>
    </source>
</evidence>
<gene>
    <name evidence="4" type="ORF">DAKH74_025390</name>
</gene>
<comment type="caution">
    <text evidence="4">The sequence shown here is derived from an EMBL/GenBank/DDBJ whole genome shotgun (WGS) entry which is preliminary data.</text>
</comment>
<keyword evidence="1" id="KW-0175">Coiled coil</keyword>
<dbReference type="Proteomes" id="UP001377567">
    <property type="component" value="Unassembled WGS sequence"/>
</dbReference>
<evidence type="ECO:0000313" key="5">
    <source>
        <dbReference type="Proteomes" id="UP001377567"/>
    </source>
</evidence>
<accession>A0AAV5RWX7</accession>
<dbReference type="Pfam" id="PF15271">
    <property type="entry name" value="BBP1_N"/>
    <property type="match status" value="1"/>
</dbReference>
<evidence type="ECO:0000256" key="2">
    <source>
        <dbReference type="SAM" id="MobiDB-lite"/>
    </source>
</evidence>
<dbReference type="AlphaFoldDB" id="A0AAV5RWX7"/>
<dbReference type="EMBL" id="BTGD01000006">
    <property type="protein sequence ID" value="GMM55923.1"/>
    <property type="molecule type" value="Genomic_DNA"/>
</dbReference>